<dbReference type="Pfam" id="PF07686">
    <property type="entry name" value="V-set"/>
    <property type="match status" value="1"/>
</dbReference>
<dbReference type="SUPFAM" id="SSF48726">
    <property type="entry name" value="Immunoglobulin"/>
    <property type="match status" value="1"/>
</dbReference>
<dbReference type="CDD" id="cd00096">
    <property type="entry name" value="Ig"/>
    <property type="match status" value="1"/>
</dbReference>
<sequence length="190" mass="21936">MCINRYRENKNRLSLKMIRKFLDCLKHVAPLKTNILALLLIQNIFLQQLWNGVLCLHMMALEVPQFVISGEETTLTCVFDLEQDTLYSIKWYRDDLEFFRYVPSDKPPNKFFPLQGLNIDLGRSSNGTVYIQDVDVSTAGNYKCEISADEPSFQTVSAEKMLTVIDWQQNLSDPHDRSKSPAETDLLTHD</sequence>
<protein>
    <submittedName>
        <fullName evidence="2">Ig-like domain-containing protein</fullName>
    </submittedName>
</protein>
<dbReference type="InterPro" id="IPR003599">
    <property type="entry name" value="Ig_sub"/>
</dbReference>
<proteinExistence type="predicted"/>
<reference evidence="2" key="1">
    <citation type="submission" date="2020-07" db="EMBL/GenBank/DDBJ databases">
        <title>Multicomponent nature underlies the extraordinary mechanical properties of spider dragline silk.</title>
        <authorList>
            <person name="Kono N."/>
            <person name="Nakamura H."/>
            <person name="Mori M."/>
            <person name="Yoshida Y."/>
            <person name="Ohtoshi R."/>
            <person name="Malay A.D."/>
            <person name="Moran D.A.P."/>
            <person name="Tomita M."/>
            <person name="Numata K."/>
            <person name="Arakawa K."/>
        </authorList>
    </citation>
    <scope>NUCLEOTIDE SEQUENCE</scope>
</reference>
<dbReference type="SMART" id="SM00409">
    <property type="entry name" value="IG"/>
    <property type="match status" value="1"/>
</dbReference>
<dbReference type="FunFam" id="2.60.40.10:FF:000437">
    <property type="entry name" value="Beat-IIIc, isoform A"/>
    <property type="match status" value="1"/>
</dbReference>
<dbReference type="AlphaFoldDB" id="A0A8X6GMY6"/>
<dbReference type="InterPro" id="IPR007110">
    <property type="entry name" value="Ig-like_dom"/>
</dbReference>
<evidence type="ECO:0000259" key="1">
    <source>
        <dbReference type="PROSITE" id="PS50835"/>
    </source>
</evidence>
<dbReference type="InterPro" id="IPR013783">
    <property type="entry name" value="Ig-like_fold"/>
</dbReference>
<dbReference type="PROSITE" id="PS50835">
    <property type="entry name" value="IG_LIKE"/>
    <property type="match status" value="1"/>
</dbReference>
<feature type="domain" description="Ig-like" evidence="1">
    <location>
        <begin position="70"/>
        <end position="163"/>
    </location>
</feature>
<dbReference type="PANTHER" id="PTHR21261:SF15">
    <property type="entry name" value="BEATEN PATH IIIA, ISOFORM D-RELATED"/>
    <property type="match status" value="1"/>
</dbReference>
<dbReference type="PANTHER" id="PTHR21261">
    <property type="entry name" value="BEAT PROTEIN"/>
    <property type="match status" value="1"/>
</dbReference>
<keyword evidence="3" id="KW-1185">Reference proteome</keyword>
<dbReference type="InterPro" id="IPR013106">
    <property type="entry name" value="Ig_V-set"/>
</dbReference>
<dbReference type="OrthoDB" id="6343941at2759"/>
<comment type="caution">
    <text evidence="2">The sequence shown here is derived from an EMBL/GenBank/DDBJ whole genome shotgun (WGS) entry which is preliminary data.</text>
</comment>
<dbReference type="Proteomes" id="UP000887116">
    <property type="component" value="Unassembled WGS sequence"/>
</dbReference>
<organism evidence="2 3">
    <name type="scientific">Trichonephila clavata</name>
    <name type="common">Joro spider</name>
    <name type="synonym">Nephila clavata</name>
    <dbReference type="NCBI Taxonomy" id="2740835"/>
    <lineage>
        <taxon>Eukaryota</taxon>
        <taxon>Metazoa</taxon>
        <taxon>Ecdysozoa</taxon>
        <taxon>Arthropoda</taxon>
        <taxon>Chelicerata</taxon>
        <taxon>Arachnida</taxon>
        <taxon>Araneae</taxon>
        <taxon>Araneomorphae</taxon>
        <taxon>Entelegynae</taxon>
        <taxon>Araneoidea</taxon>
        <taxon>Nephilidae</taxon>
        <taxon>Trichonephila</taxon>
    </lineage>
</organism>
<dbReference type="Gene3D" id="2.60.40.10">
    <property type="entry name" value="Immunoglobulins"/>
    <property type="match status" value="1"/>
</dbReference>
<dbReference type="InterPro" id="IPR036179">
    <property type="entry name" value="Ig-like_dom_sf"/>
</dbReference>
<gene>
    <name evidence="2" type="primary">AVEN_232403_1</name>
    <name evidence="2" type="ORF">TNCT_451911</name>
</gene>
<accession>A0A8X6GMY6</accession>
<name>A0A8X6GMY6_TRICU</name>
<dbReference type="EMBL" id="BMAO01025999">
    <property type="protein sequence ID" value="GFR06389.1"/>
    <property type="molecule type" value="Genomic_DNA"/>
</dbReference>
<evidence type="ECO:0000313" key="2">
    <source>
        <dbReference type="EMBL" id="GFR06389.1"/>
    </source>
</evidence>
<evidence type="ECO:0000313" key="3">
    <source>
        <dbReference type="Proteomes" id="UP000887116"/>
    </source>
</evidence>